<gene>
    <name evidence="4" type="ORF">FSB_LOCUS19494</name>
</gene>
<keyword evidence="1" id="KW-0175">Coiled coil</keyword>
<evidence type="ECO:0000256" key="2">
    <source>
        <dbReference type="SAM" id="MobiDB-lite"/>
    </source>
</evidence>
<accession>A0A2N9FWD9</accession>
<dbReference type="PANTHER" id="PTHR46033:SF67">
    <property type="entry name" value="AMINOTRANSFERASE-LIKE, PLANT MOBILE DOMAIN FAMILY PROTEIN"/>
    <property type="match status" value="1"/>
</dbReference>
<proteinExistence type="predicted"/>
<feature type="coiled-coil region" evidence="1">
    <location>
        <begin position="424"/>
        <end position="453"/>
    </location>
</feature>
<feature type="domain" description="Aminotransferase-like plant mobile" evidence="3">
    <location>
        <begin position="41"/>
        <end position="99"/>
    </location>
</feature>
<evidence type="ECO:0000256" key="1">
    <source>
        <dbReference type="SAM" id="Coils"/>
    </source>
</evidence>
<dbReference type="InterPro" id="IPR019557">
    <property type="entry name" value="AminoTfrase-like_pln_mobile"/>
</dbReference>
<evidence type="ECO:0000259" key="3">
    <source>
        <dbReference type="Pfam" id="PF10536"/>
    </source>
</evidence>
<protein>
    <recommendedName>
        <fullName evidence="3">Aminotransferase-like plant mobile domain-containing protein</fullName>
    </recommendedName>
</protein>
<dbReference type="AlphaFoldDB" id="A0A2N9FWD9"/>
<evidence type="ECO:0000313" key="4">
    <source>
        <dbReference type="EMBL" id="SPC91612.1"/>
    </source>
</evidence>
<feature type="compositionally biased region" description="Basic and acidic residues" evidence="2">
    <location>
        <begin position="626"/>
        <end position="638"/>
    </location>
</feature>
<reference evidence="4" key="1">
    <citation type="submission" date="2018-02" db="EMBL/GenBank/DDBJ databases">
        <authorList>
            <person name="Cohen D.B."/>
            <person name="Kent A.D."/>
        </authorList>
    </citation>
    <scope>NUCLEOTIDE SEQUENCE</scope>
</reference>
<sequence length="638" mass="71526">MKWGEWDTFSTSITWYKASDSWSAWVARLAISNLKKWKMLGINEAIRTFKYDIPINPSLLISLLSSWSSVTNTFSFPEGYMTPTVADVFALLCLRPMGAFAHNLIAVGKGPDKDILNGMPLNFNDFIKEMKVPSYPTCFKLFSDASMRRSPKDFMPFKAKKYGSEDFQKFSSQGFFRGNSAWGACLQSRDLVAIRSTNAGVEAYCPSLVVRQFGLVQLLLISPIWTKNKDWTSQVSIFKDDAQQISVLARERVTSFIFTPFQVRSMSSSSFHSWWETYMAHFNNEDDLIEANSGLLPFILNEPVCNYVTPQPLQQISPYRKKVGGDPSSQKFATVEANLLQSAAFKKAKEDLKLHAPNLRLPAFLKQGIRTSIKCKTPKVEEVDPAVSTKGAKPSSKKLVMTVAKKSTAKKPRVVEFKEAKQFVATLKAKTKAKEAERKCLEAKVEKRRKAEKAEDERIVEIERRAQVVPMEREVAKQSREMATMPSQKVTQPIIEVKTSIEASTPLAQNMLEGLGDIEKLLKDVSLTLQQCQTPTKTSSILIPLEPTRDQLQSVARFLTTHPSALSESGKALLGLFVQNLDNIVSNLQIAQEKRSRAISQEADHKQESLHAASSPTHSSNQGIRTEVHWPEGEVSRG</sequence>
<dbReference type="InterPro" id="IPR044824">
    <property type="entry name" value="MAIN-like"/>
</dbReference>
<name>A0A2N9FWD9_FAGSY</name>
<dbReference type="GO" id="GO:0010073">
    <property type="term" value="P:meristem maintenance"/>
    <property type="evidence" value="ECO:0007669"/>
    <property type="project" value="InterPro"/>
</dbReference>
<dbReference type="EMBL" id="OIVN01001236">
    <property type="protein sequence ID" value="SPC91612.1"/>
    <property type="molecule type" value="Genomic_DNA"/>
</dbReference>
<dbReference type="Pfam" id="PF10536">
    <property type="entry name" value="PMD"/>
    <property type="match status" value="1"/>
</dbReference>
<feature type="compositionally biased region" description="Basic and acidic residues" evidence="2">
    <location>
        <begin position="596"/>
        <end position="609"/>
    </location>
</feature>
<organism evidence="4">
    <name type="scientific">Fagus sylvatica</name>
    <name type="common">Beechnut</name>
    <dbReference type="NCBI Taxonomy" id="28930"/>
    <lineage>
        <taxon>Eukaryota</taxon>
        <taxon>Viridiplantae</taxon>
        <taxon>Streptophyta</taxon>
        <taxon>Embryophyta</taxon>
        <taxon>Tracheophyta</taxon>
        <taxon>Spermatophyta</taxon>
        <taxon>Magnoliopsida</taxon>
        <taxon>eudicotyledons</taxon>
        <taxon>Gunneridae</taxon>
        <taxon>Pentapetalae</taxon>
        <taxon>rosids</taxon>
        <taxon>fabids</taxon>
        <taxon>Fagales</taxon>
        <taxon>Fagaceae</taxon>
        <taxon>Fagus</taxon>
    </lineage>
</organism>
<dbReference type="PANTHER" id="PTHR46033">
    <property type="entry name" value="PROTEIN MAIN-LIKE 2"/>
    <property type="match status" value="1"/>
</dbReference>
<feature type="region of interest" description="Disordered" evidence="2">
    <location>
        <begin position="596"/>
        <end position="638"/>
    </location>
</feature>
<feature type="compositionally biased region" description="Polar residues" evidence="2">
    <location>
        <begin position="612"/>
        <end position="624"/>
    </location>
</feature>